<evidence type="ECO:0000256" key="4">
    <source>
        <dbReference type="ARBA" id="ARBA00022741"/>
    </source>
</evidence>
<dbReference type="GO" id="GO:0000226">
    <property type="term" value="P:microtubule cytoskeleton organization"/>
    <property type="evidence" value="ECO:0007669"/>
    <property type="project" value="TreeGrafter"/>
</dbReference>
<accession>A0A834DKG4</accession>
<keyword evidence="5" id="KW-0418">Kinase</keyword>
<keyword evidence="2" id="KW-0723">Serine/threonine-protein kinase</keyword>
<keyword evidence="3" id="KW-0808">Transferase</keyword>
<name>A0A834DKG4_9CHIR</name>
<dbReference type="GO" id="GO:0035556">
    <property type="term" value="P:intracellular signal transduction"/>
    <property type="evidence" value="ECO:0007669"/>
    <property type="project" value="TreeGrafter"/>
</dbReference>
<comment type="caution">
    <text evidence="10">The sequence shown here is derived from an EMBL/GenBank/DDBJ whole genome shotgun (WGS) entry which is preliminary data.</text>
</comment>
<keyword evidence="4" id="KW-0547">Nucleotide-binding</keyword>
<gene>
    <name evidence="10" type="ORF">HJG60_008622</name>
</gene>
<dbReference type="GO" id="GO:0005524">
    <property type="term" value="F:ATP binding"/>
    <property type="evidence" value="ECO:0007669"/>
    <property type="project" value="UniProtKB-KW"/>
</dbReference>
<comment type="catalytic activity">
    <reaction evidence="7">
        <text>L-threonyl-[protein] + ATP = O-phospho-L-threonyl-[protein] + ADP + H(+)</text>
        <dbReference type="Rhea" id="RHEA:46608"/>
        <dbReference type="Rhea" id="RHEA-COMP:11060"/>
        <dbReference type="Rhea" id="RHEA-COMP:11605"/>
        <dbReference type="ChEBI" id="CHEBI:15378"/>
        <dbReference type="ChEBI" id="CHEBI:30013"/>
        <dbReference type="ChEBI" id="CHEBI:30616"/>
        <dbReference type="ChEBI" id="CHEBI:61977"/>
        <dbReference type="ChEBI" id="CHEBI:456216"/>
        <dbReference type="EC" id="2.7.11.1"/>
    </reaction>
</comment>
<dbReference type="PANTHER" id="PTHR24346">
    <property type="entry name" value="MAP/MICROTUBULE AFFINITY-REGULATING KINASE"/>
    <property type="match status" value="1"/>
</dbReference>
<dbReference type="PROSITE" id="PS50011">
    <property type="entry name" value="PROTEIN_KINASE_DOM"/>
    <property type="match status" value="1"/>
</dbReference>
<keyword evidence="6" id="KW-0067">ATP-binding</keyword>
<evidence type="ECO:0000313" key="11">
    <source>
        <dbReference type="Proteomes" id="UP000664940"/>
    </source>
</evidence>
<dbReference type="Gene3D" id="1.10.510.10">
    <property type="entry name" value="Transferase(Phosphotransferase) domain 1"/>
    <property type="match status" value="1"/>
</dbReference>
<dbReference type="PANTHER" id="PTHR24346:SF56">
    <property type="entry name" value="SERINE_THREONINE-PROTEIN KINASE MARK2"/>
    <property type="match status" value="1"/>
</dbReference>
<dbReference type="GO" id="GO:0050321">
    <property type="term" value="F:tau-protein kinase activity"/>
    <property type="evidence" value="ECO:0007669"/>
    <property type="project" value="TreeGrafter"/>
</dbReference>
<dbReference type="Pfam" id="PF00069">
    <property type="entry name" value="Pkinase"/>
    <property type="match status" value="1"/>
</dbReference>
<dbReference type="AlphaFoldDB" id="A0A834DKG4"/>
<evidence type="ECO:0000256" key="6">
    <source>
        <dbReference type="ARBA" id="ARBA00022840"/>
    </source>
</evidence>
<sequence>MSKGLAAISADKESHASHCVLLNTVCPGTCAKLPGGQRLHDGEGGLNPVQAAGTSGTASPAEGHCLQEPDTGGHIVTELNIKLADFGLSSECIGHKLITFCGTLSNTALEFFLHHICDDLGVNVWSLGVVVYQMAVETLLFVGEDFWKLKQQILSMHFHEPYFMSINSQKLKKEKLMTLNPSKRRTLEDVMKGPWLNMDQQRNSGLPASCLVQIWTSR</sequence>
<feature type="domain" description="Protein kinase" evidence="9">
    <location>
        <begin position="1"/>
        <end position="196"/>
    </location>
</feature>
<dbReference type="EMBL" id="JABVXQ010000012">
    <property type="protein sequence ID" value="KAF6084351.1"/>
    <property type="molecule type" value="Genomic_DNA"/>
</dbReference>
<dbReference type="GO" id="GO:0005737">
    <property type="term" value="C:cytoplasm"/>
    <property type="evidence" value="ECO:0007669"/>
    <property type="project" value="TreeGrafter"/>
</dbReference>
<dbReference type="InterPro" id="IPR000719">
    <property type="entry name" value="Prot_kinase_dom"/>
</dbReference>
<evidence type="ECO:0000256" key="5">
    <source>
        <dbReference type="ARBA" id="ARBA00022777"/>
    </source>
</evidence>
<evidence type="ECO:0000259" key="9">
    <source>
        <dbReference type="PROSITE" id="PS50011"/>
    </source>
</evidence>
<evidence type="ECO:0000256" key="8">
    <source>
        <dbReference type="ARBA" id="ARBA00048679"/>
    </source>
</evidence>
<protein>
    <recommendedName>
        <fullName evidence="1">non-specific serine/threonine protein kinase</fullName>
        <ecNumber evidence="1">2.7.11.1</ecNumber>
    </recommendedName>
</protein>
<dbReference type="InterPro" id="IPR011009">
    <property type="entry name" value="Kinase-like_dom_sf"/>
</dbReference>
<proteinExistence type="predicted"/>
<evidence type="ECO:0000256" key="7">
    <source>
        <dbReference type="ARBA" id="ARBA00047899"/>
    </source>
</evidence>
<dbReference type="SUPFAM" id="SSF56112">
    <property type="entry name" value="Protein kinase-like (PK-like)"/>
    <property type="match status" value="1"/>
</dbReference>
<evidence type="ECO:0000256" key="2">
    <source>
        <dbReference type="ARBA" id="ARBA00022527"/>
    </source>
</evidence>
<dbReference type="EC" id="2.7.11.1" evidence="1"/>
<reference evidence="10 11" key="1">
    <citation type="journal article" date="2020" name="Nature">
        <title>Six reference-quality genomes reveal evolution of bat adaptations.</title>
        <authorList>
            <person name="Jebb D."/>
            <person name="Huang Z."/>
            <person name="Pippel M."/>
            <person name="Hughes G.M."/>
            <person name="Lavrichenko K."/>
            <person name="Devanna P."/>
            <person name="Winkler S."/>
            <person name="Jermiin L.S."/>
            <person name="Skirmuntt E.C."/>
            <person name="Katzourakis A."/>
            <person name="Burkitt-Gray L."/>
            <person name="Ray D.A."/>
            <person name="Sullivan K.A.M."/>
            <person name="Roscito J.G."/>
            <person name="Kirilenko B.M."/>
            <person name="Davalos L.M."/>
            <person name="Corthals A.P."/>
            <person name="Power M.L."/>
            <person name="Jones G."/>
            <person name="Ransome R.D."/>
            <person name="Dechmann D.K.N."/>
            <person name="Locatelli A.G."/>
            <person name="Puechmaille S.J."/>
            <person name="Fedrigo O."/>
            <person name="Jarvis E.D."/>
            <person name="Hiller M."/>
            <person name="Vernes S.C."/>
            <person name="Myers E.W."/>
            <person name="Teeling E.C."/>
        </authorList>
    </citation>
    <scope>NUCLEOTIDE SEQUENCE [LARGE SCALE GENOMIC DNA]</scope>
    <source>
        <strain evidence="10">Bat1K_MPI-CBG_1</strain>
    </source>
</reference>
<dbReference type="Proteomes" id="UP000664940">
    <property type="component" value="Unassembled WGS sequence"/>
</dbReference>
<comment type="catalytic activity">
    <reaction evidence="8">
        <text>L-seryl-[protein] + ATP = O-phospho-L-seryl-[protein] + ADP + H(+)</text>
        <dbReference type="Rhea" id="RHEA:17989"/>
        <dbReference type="Rhea" id="RHEA-COMP:9863"/>
        <dbReference type="Rhea" id="RHEA-COMP:11604"/>
        <dbReference type="ChEBI" id="CHEBI:15378"/>
        <dbReference type="ChEBI" id="CHEBI:29999"/>
        <dbReference type="ChEBI" id="CHEBI:30616"/>
        <dbReference type="ChEBI" id="CHEBI:83421"/>
        <dbReference type="ChEBI" id="CHEBI:456216"/>
        <dbReference type="EC" id="2.7.11.1"/>
    </reaction>
</comment>
<evidence type="ECO:0000256" key="1">
    <source>
        <dbReference type="ARBA" id="ARBA00012513"/>
    </source>
</evidence>
<organism evidence="10 11">
    <name type="scientific">Phyllostomus discolor</name>
    <name type="common">pale spear-nosed bat</name>
    <dbReference type="NCBI Taxonomy" id="89673"/>
    <lineage>
        <taxon>Eukaryota</taxon>
        <taxon>Metazoa</taxon>
        <taxon>Chordata</taxon>
        <taxon>Craniata</taxon>
        <taxon>Vertebrata</taxon>
        <taxon>Euteleostomi</taxon>
        <taxon>Mammalia</taxon>
        <taxon>Eutheria</taxon>
        <taxon>Laurasiatheria</taxon>
        <taxon>Chiroptera</taxon>
        <taxon>Yangochiroptera</taxon>
        <taxon>Phyllostomidae</taxon>
        <taxon>Phyllostominae</taxon>
        <taxon>Phyllostomus</taxon>
    </lineage>
</organism>
<evidence type="ECO:0000256" key="3">
    <source>
        <dbReference type="ARBA" id="ARBA00022679"/>
    </source>
</evidence>
<evidence type="ECO:0000313" key="10">
    <source>
        <dbReference type="EMBL" id="KAF6084351.1"/>
    </source>
</evidence>